<evidence type="ECO:0000256" key="2">
    <source>
        <dbReference type="ARBA" id="ARBA00023002"/>
    </source>
</evidence>
<dbReference type="GO" id="GO:0019380">
    <property type="term" value="P:3-phenylpropionate catabolic process"/>
    <property type="evidence" value="ECO:0007669"/>
    <property type="project" value="TreeGrafter"/>
</dbReference>
<evidence type="ECO:0000256" key="1">
    <source>
        <dbReference type="ARBA" id="ARBA00009570"/>
    </source>
</evidence>
<dbReference type="PANTHER" id="PTHR41534">
    <property type="entry name" value="BLR3401 PROTEIN"/>
    <property type="match status" value="1"/>
</dbReference>
<reference evidence="3" key="1">
    <citation type="submission" date="2020-02" db="EMBL/GenBank/DDBJ databases">
        <authorList>
            <person name="Meier V. D."/>
        </authorList>
    </citation>
    <scope>NUCLEOTIDE SEQUENCE</scope>
    <source>
        <strain evidence="3">AVDCRST_MAG78</strain>
    </source>
</reference>
<keyword evidence="2 3" id="KW-0560">Oxidoreductase</keyword>
<name>A0A6J4PS19_9ACTN</name>
<sequence length="169" mass="20189">MLDTSVETYWEVYSFLMHEAELLDERRERDWLNLFTDDAQYLMPVRVNRERGEGDGFSEEAFYFEETRGSLELRVRRLETEYAWAEDPPSRTRHFVTNVRVAEGEEEDEVAVRTNLLLYRSRGSDPRHDLISAERKDILRKEDGHWKLRKRVILLDHSVLTTHNLSVFL</sequence>
<organism evidence="3">
    <name type="scientific">uncultured Rubrobacteraceae bacterium</name>
    <dbReference type="NCBI Taxonomy" id="349277"/>
    <lineage>
        <taxon>Bacteria</taxon>
        <taxon>Bacillati</taxon>
        <taxon>Actinomycetota</taxon>
        <taxon>Rubrobacteria</taxon>
        <taxon>Rubrobacterales</taxon>
        <taxon>Rubrobacteraceae</taxon>
        <taxon>environmental samples</taxon>
    </lineage>
</organism>
<proteinExistence type="inferred from homology"/>
<dbReference type="InterPro" id="IPR032710">
    <property type="entry name" value="NTF2-like_dom_sf"/>
</dbReference>
<dbReference type="Pfam" id="PF00866">
    <property type="entry name" value="Ring_hydroxyl_B"/>
    <property type="match status" value="1"/>
</dbReference>
<comment type="similarity">
    <text evidence="1">Belongs to the bacterial ring-hydroxylating dioxygenase beta subunit family.</text>
</comment>
<dbReference type="PANTHER" id="PTHR41534:SF2">
    <property type="entry name" value="3-PHENYLPROPIONATE_CINNAMIC ACID DIOXYGENASE SUBUNIT BETA"/>
    <property type="match status" value="1"/>
</dbReference>
<gene>
    <name evidence="3" type="ORF">AVDCRST_MAG78-850</name>
</gene>
<keyword evidence="3" id="KW-0223">Dioxygenase</keyword>
<protein>
    <submittedName>
        <fullName evidence="3">Biphenyl dioxygenase beta subunit</fullName>
        <ecNumber evidence="3">1.14.12.18</ecNumber>
    </submittedName>
</protein>
<dbReference type="Gene3D" id="3.10.450.50">
    <property type="match status" value="1"/>
</dbReference>
<dbReference type="GO" id="GO:0018687">
    <property type="term" value="F:biphenyl 2,3-dioxygenase activity"/>
    <property type="evidence" value="ECO:0007669"/>
    <property type="project" value="UniProtKB-EC"/>
</dbReference>
<dbReference type="SUPFAM" id="SSF54427">
    <property type="entry name" value="NTF2-like"/>
    <property type="match status" value="1"/>
</dbReference>
<dbReference type="CDD" id="cd00667">
    <property type="entry name" value="ring_hydroxylating_dioxygenases_beta"/>
    <property type="match status" value="1"/>
</dbReference>
<dbReference type="EC" id="1.14.12.18" evidence="3"/>
<dbReference type="InterPro" id="IPR000391">
    <property type="entry name" value="Rng_hydr_dOase-bsu"/>
</dbReference>
<dbReference type="EMBL" id="CADCVB010000063">
    <property type="protein sequence ID" value="CAA9418321.1"/>
    <property type="molecule type" value="Genomic_DNA"/>
</dbReference>
<accession>A0A6J4PS19</accession>
<evidence type="ECO:0000313" key="3">
    <source>
        <dbReference type="EMBL" id="CAA9418321.1"/>
    </source>
</evidence>
<dbReference type="AlphaFoldDB" id="A0A6J4PS19"/>
<dbReference type="NCBIfam" id="NF007479">
    <property type="entry name" value="PRK10069.1"/>
    <property type="match status" value="1"/>
</dbReference>